<comment type="caution">
    <text evidence="3">The sequence shown here is derived from an EMBL/GenBank/DDBJ whole genome shotgun (WGS) entry which is preliminary data.</text>
</comment>
<accession>A0AAE0DL96</accession>
<dbReference type="InterPro" id="IPR056019">
    <property type="entry name" value="DUF7598"/>
</dbReference>
<organism evidence="3 4">
    <name type="scientific">Lepraria neglecta</name>
    <dbReference type="NCBI Taxonomy" id="209136"/>
    <lineage>
        <taxon>Eukaryota</taxon>
        <taxon>Fungi</taxon>
        <taxon>Dikarya</taxon>
        <taxon>Ascomycota</taxon>
        <taxon>Pezizomycotina</taxon>
        <taxon>Lecanoromycetes</taxon>
        <taxon>OSLEUM clade</taxon>
        <taxon>Lecanoromycetidae</taxon>
        <taxon>Lecanorales</taxon>
        <taxon>Lecanorineae</taxon>
        <taxon>Stereocaulaceae</taxon>
        <taxon>Lepraria</taxon>
    </lineage>
</organism>
<dbReference type="Proteomes" id="UP001276659">
    <property type="component" value="Unassembled WGS sequence"/>
</dbReference>
<proteinExistence type="predicted"/>
<evidence type="ECO:0000259" key="2">
    <source>
        <dbReference type="Pfam" id="PF24535"/>
    </source>
</evidence>
<keyword evidence="1" id="KW-0472">Membrane</keyword>
<dbReference type="AlphaFoldDB" id="A0AAE0DL96"/>
<keyword evidence="1" id="KW-1133">Transmembrane helix</keyword>
<feature type="transmembrane region" description="Helical" evidence="1">
    <location>
        <begin position="122"/>
        <end position="147"/>
    </location>
</feature>
<dbReference type="EMBL" id="JASNWA010000008">
    <property type="protein sequence ID" value="KAK3171133.1"/>
    <property type="molecule type" value="Genomic_DNA"/>
</dbReference>
<evidence type="ECO:0000313" key="3">
    <source>
        <dbReference type="EMBL" id="KAK3171133.1"/>
    </source>
</evidence>
<gene>
    <name evidence="3" type="ORF">OEA41_003217</name>
</gene>
<feature type="domain" description="DUF7598" evidence="2">
    <location>
        <begin position="12"/>
        <end position="145"/>
    </location>
</feature>
<evidence type="ECO:0000313" key="4">
    <source>
        <dbReference type="Proteomes" id="UP001276659"/>
    </source>
</evidence>
<sequence>MPFFKSSLSGPGYVVLNVIRVCNIIALLAIVAASFCMLIKTFVVSKFFFFDGVSHVITGCLALALILTEIGVFRRYIANNWPLLSINSGFITLAVLMIILGVSVLGNLNKTATSENSLGRTFWQLTIASGIVVSLFGVINIFANYAFRQKSLGITARQVRKYGSTAPQKVDVSPSLSVRTAKSGRRSFYLNRRSVSDTLPSYHTDNRPAARNISAPVMATTPIKGVSDGGVPVINGVQRPDLAHHPAYQGQNF</sequence>
<feature type="transmembrane region" description="Helical" evidence="1">
    <location>
        <begin position="12"/>
        <end position="35"/>
    </location>
</feature>
<name>A0AAE0DL96_9LECA</name>
<feature type="transmembrane region" description="Helical" evidence="1">
    <location>
        <begin position="80"/>
        <end position="102"/>
    </location>
</feature>
<feature type="transmembrane region" description="Helical" evidence="1">
    <location>
        <begin position="47"/>
        <end position="68"/>
    </location>
</feature>
<evidence type="ECO:0000256" key="1">
    <source>
        <dbReference type="SAM" id="Phobius"/>
    </source>
</evidence>
<keyword evidence="1" id="KW-0812">Transmembrane</keyword>
<keyword evidence="4" id="KW-1185">Reference proteome</keyword>
<reference evidence="3" key="1">
    <citation type="submission" date="2022-11" db="EMBL/GenBank/DDBJ databases">
        <title>Chromosomal genome sequence assembly and mating type (MAT) locus characterization of the leprose asexual lichenized fungus Lepraria neglecta (Nyl.) Erichsen.</title>
        <authorList>
            <person name="Allen J.L."/>
            <person name="Pfeffer B."/>
        </authorList>
    </citation>
    <scope>NUCLEOTIDE SEQUENCE</scope>
    <source>
        <strain evidence="3">Allen 5258</strain>
    </source>
</reference>
<protein>
    <recommendedName>
        <fullName evidence="2">DUF7598 domain-containing protein</fullName>
    </recommendedName>
</protein>
<dbReference type="Pfam" id="PF24535">
    <property type="entry name" value="DUF7598"/>
    <property type="match status" value="1"/>
</dbReference>